<organism evidence="5 6">
    <name type="scientific">Camelina sativa</name>
    <name type="common">False flax</name>
    <name type="synonym">Myagrum sativum</name>
    <dbReference type="NCBI Taxonomy" id="90675"/>
    <lineage>
        <taxon>Eukaryota</taxon>
        <taxon>Viridiplantae</taxon>
        <taxon>Streptophyta</taxon>
        <taxon>Embryophyta</taxon>
        <taxon>Tracheophyta</taxon>
        <taxon>Spermatophyta</taxon>
        <taxon>Magnoliopsida</taxon>
        <taxon>eudicotyledons</taxon>
        <taxon>Gunneridae</taxon>
        <taxon>Pentapetalae</taxon>
        <taxon>rosids</taxon>
        <taxon>malvids</taxon>
        <taxon>Brassicales</taxon>
        <taxon>Brassicaceae</taxon>
        <taxon>Camelineae</taxon>
        <taxon>Camelina</taxon>
    </lineage>
</organism>
<accession>A0ABM0VZ59</accession>
<evidence type="ECO:0000256" key="1">
    <source>
        <dbReference type="ARBA" id="ARBA00022664"/>
    </source>
</evidence>
<evidence type="ECO:0000313" key="5">
    <source>
        <dbReference type="Proteomes" id="UP000694864"/>
    </source>
</evidence>
<dbReference type="InterPro" id="IPR039206">
    <property type="entry name" value="MORF/ORRM1/DAG-like"/>
</dbReference>
<dbReference type="InterPro" id="IPR054059">
    <property type="entry name" value="MORF/ORRM1/DAG-like_MORF"/>
</dbReference>
<reference evidence="5" key="1">
    <citation type="journal article" date="2014" name="Nat. Commun.">
        <title>The emerging biofuel crop Camelina sativa retains a highly undifferentiated hexaploid genome structure.</title>
        <authorList>
            <person name="Kagale S."/>
            <person name="Koh C."/>
            <person name="Nixon J."/>
            <person name="Bollina V."/>
            <person name="Clarke W.E."/>
            <person name="Tuteja R."/>
            <person name="Spillane C."/>
            <person name="Robinson S.J."/>
            <person name="Links M.G."/>
            <person name="Clarke C."/>
            <person name="Higgins E.E."/>
            <person name="Huebert T."/>
            <person name="Sharpe A.G."/>
            <person name="Parkin I.A."/>
        </authorList>
    </citation>
    <scope>NUCLEOTIDE SEQUENCE [LARGE SCALE GENOMIC DNA]</scope>
    <source>
        <strain evidence="5">cv. DH55</strain>
    </source>
</reference>
<keyword evidence="5" id="KW-1185">Reference proteome</keyword>
<dbReference type="Proteomes" id="UP000694864">
    <property type="component" value="Chromosome 14"/>
</dbReference>
<feature type="compositionally biased region" description="Basic and acidic residues" evidence="3">
    <location>
        <begin position="237"/>
        <end position="250"/>
    </location>
</feature>
<evidence type="ECO:0000256" key="2">
    <source>
        <dbReference type="ARBA" id="ARBA00022946"/>
    </source>
</evidence>
<evidence type="ECO:0000259" key="4">
    <source>
        <dbReference type="Pfam" id="PF21864"/>
    </source>
</evidence>
<dbReference type="PANTHER" id="PTHR31346">
    <property type="entry name" value="MULTIPLE ORGANELLAR RNA EDITING FACTOR 2, CHLOROPLASTIC-RELATED-RELATED"/>
    <property type="match status" value="1"/>
</dbReference>
<feature type="compositionally biased region" description="Polar residues" evidence="3">
    <location>
        <begin position="75"/>
        <end position="89"/>
    </location>
</feature>
<feature type="region of interest" description="Disordered" evidence="3">
    <location>
        <begin position="217"/>
        <end position="250"/>
    </location>
</feature>
<reference evidence="6" key="2">
    <citation type="submission" date="2025-08" db="UniProtKB">
        <authorList>
            <consortium name="RefSeq"/>
        </authorList>
    </citation>
    <scope>IDENTIFICATION</scope>
    <source>
        <tissue evidence="6">Leaf</tissue>
    </source>
</reference>
<feature type="region of interest" description="Disordered" evidence="3">
    <location>
        <begin position="75"/>
        <end position="97"/>
    </location>
</feature>
<feature type="domain" description="MORF/ORRM1/DAG-like MORF" evidence="4">
    <location>
        <begin position="106"/>
        <end position="197"/>
    </location>
</feature>
<sequence>MATQTVSRSIVGRPAKSFALLFKRSFASSSPLANFPAASLSASTSLNRSRPLVAGFSTLLVRGGLFSARDLSRHATSSSLNGPNPNCSNRPPPEETNELEFDGCDYEHWLVVMDTPEGDLTRDEIIDSYIKTLAQVVGSEEEARMKIYSVSHRCYFAFGALVSQDVSLKINDLPKVKYVLPDSYMDVKKKDYGGEPFINGKAVPYDPKYHEEWMRNNARPGYGNRRNDSPRNWDSSRNLESRREKDRRIQDTATGHEWRMVWKLPAERWIPTARSGSHTRPIGINTRVK</sequence>
<dbReference type="GeneID" id="104744134"/>
<protein>
    <submittedName>
        <fullName evidence="6">Multiple organellar RNA editing factor 8, chloroplastic/mitochondrial-like</fullName>
    </submittedName>
</protein>
<keyword evidence="2" id="KW-0809">Transit peptide</keyword>
<gene>
    <name evidence="6" type="primary">LOC104744134</name>
</gene>
<evidence type="ECO:0000256" key="3">
    <source>
        <dbReference type="SAM" id="MobiDB-lite"/>
    </source>
</evidence>
<dbReference type="RefSeq" id="XP_010463450.1">
    <property type="nucleotide sequence ID" value="XM_010465148.1"/>
</dbReference>
<name>A0ABM0VZ59_CAMSA</name>
<evidence type="ECO:0000313" key="6">
    <source>
        <dbReference type="RefSeq" id="XP_010463450.1"/>
    </source>
</evidence>
<proteinExistence type="predicted"/>
<dbReference type="PANTHER" id="PTHR31346:SF4">
    <property type="entry name" value="MULTIPLE ORGANELLAR RNA EDITING FACTOR 8, CHLOROPLASTIC_MITOCHONDRIAL"/>
    <property type="match status" value="1"/>
</dbReference>
<dbReference type="Pfam" id="PF21864">
    <property type="entry name" value="MORF_dom"/>
    <property type="match status" value="1"/>
</dbReference>
<keyword evidence="1" id="KW-0507">mRNA processing</keyword>